<dbReference type="GO" id="GO:0003917">
    <property type="term" value="F:DNA topoisomerase type I (single strand cut, ATP-independent) activity"/>
    <property type="evidence" value="ECO:0007669"/>
    <property type="project" value="UniProtKB-EC"/>
</dbReference>
<feature type="domain" description="Toprim" evidence="9">
    <location>
        <begin position="5"/>
        <end position="119"/>
    </location>
</feature>
<keyword evidence="6" id="KW-0799">Topoisomerase</keyword>
<keyword evidence="4" id="KW-0479">Metal-binding</keyword>
<evidence type="ECO:0000259" key="10">
    <source>
        <dbReference type="PROSITE" id="PS52039"/>
    </source>
</evidence>
<evidence type="ECO:0000256" key="7">
    <source>
        <dbReference type="ARBA" id="ARBA00023125"/>
    </source>
</evidence>
<dbReference type="Gene3D" id="1.10.460.10">
    <property type="entry name" value="Topoisomerase I, domain 2"/>
    <property type="match status" value="1"/>
</dbReference>
<evidence type="ECO:0000256" key="3">
    <source>
        <dbReference type="ARBA" id="ARBA00012891"/>
    </source>
</evidence>
<dbReference type="HAMAP" id="MF_00952">
    <property type="entry name" value="Topoisom_1_prok"/>
    <property type="match status" value="1"/>
</dbReference>
<dbReference type="PANTHER" id="PTHR42785:SF1">
    <property type="entry name" value="DNA TOPOISOMERASE"/>
    <property type="match status" value="1"/>
</dbReference>
<organism evidence="11">
    <name type="scientific">Mimivirus LCMiAC02</name>
    <dbReference type="NCBI Taxonomy" id="2506609"/>
    <lineage>
        <taxon>Viruses</taxon>
        <taxon>Varidnaviria</taxon>
        <taxon>Bamfordvirae</taxon>
        <taxon>Nucleocytoviricota</taxon>
        <taxon>Megaviricetes</taxon>
        <taxon>Imitervirales</taxon>
        <taxon>Mimiviridae</taxon>
        <taxon>Klosneuvirinae</taxon>
    </lineage>
</organism>
<dbReference type="Pfam" id="PF13368">
    <property type="entry name" value="Toprim_C_rpt"/>
    <property type="match status" value="2"/>
</dbReference>
<dbReference type="InterPro" id="IPR006171">
    <property type="entry name" value="TOPRIM_dom"/>
</dbReference>
<sequence>MSKNYILVIVESPGKVKKIQKILGNKYKVTASVGHILDFSKGKLSESVDIENNFEPIYKPIPRQRKVIQQLRKLSKNAKQVLLAGDQDREGQFINWSIAKLLKLKEAQQIVYNAITKSALLAAVKNPVDIDYKMVDAQKTRRILDRIVGWELSPLLWKHIMAKLSAGRVQSVVVRLIIDKEKEIRDFMSNNLNSYFKFTGAFISKKKPFVANLYQLKSIKNGIYKGGLARIESEVKARKFLKKCIKSKFKVENVYDKKTYRSPSAPFTTSTIQQSAHRTFGYSVKRTMMAAQKLYEAGHITYMRTDSVNLSKEALADIKDYVIKTFGRKYYKQQIYTSKGKHIQEAHEAIRPTHINITTAGKTEDEIRLYSLIWKRSVASQMERAIFKITSIQISISKESNYYFMTSIENLMFSGFLKVYNIIDQETDSNEKNINKDIIIPESGTTLIVDDITGIQSYTKPPYRYTESSLVNKMDPKNLNIGRPSTYASIIDKIQDRGYVKKDDIAGVERDSLKLYWDGESKKIKEELNKITVGNENNKFISTDIGRIVTDFLIKGFPTIMDYKFTAEMEEKLDDIANGKLVWNDVLDKFYKKFHPNVIKIKKQPKMISEKYTKTLGTDPKTGAKIIATIGKYGPIVKMCLTKTKCNIGPIKEPYTLDTITLEEALKILEYPKELGKYKKKKVVLKTGKYGFYVTYDNRNYPIKKTNNIVIKDAIEVIKEKVKKSIKEFKSDKKLYQILDGPYGIYIRVSPIKGKGKAINVKLPKDTKIDDLTIKKLEEIVDNYYKYKKKSKWKKNKSKNKKN</sequence>
<proteinExistence type="inferred from homology"/>
<keyword evidence="8 11" id="KW-0413">Isomerase</keyword>
<accession>A0A481Z0Y3</accession>
<evidence type="ECO:0000259" key="9">
    <source>
        <dbReference type="PROSITE" id="PS50880"/>
    </source>
</evidence>
<dbReference type="InterPro" id="IPR013825">
    <property type="entry name" value="Topo_IA_cen_sub2"/>
</dbReference>
<dbReference type="PROSITE" id="PS50880">
    <property type="entry name" value="TOPRIM"/>
    <property type="match status" value="1"/>
</dbReference>
<evidence type="ECO:0000256" key="1">
    <source>
        <dbReference type="ARBA" id="ARBA00000213"/>
    </source>
</evidence>
<dbReference type="InterPro" id="IPR025589">
    <property type="entry name" value="Toprim_C_rpt"/>
</dbReference>
<dbReference type="InterPro" id="IPR000380">
    <property type="entry name" value="Topo_IA"/>
</dbReference>
<comment type="catalytic activity">
    <reaction evidence="1">
        <text>ATP-independent breakage of single-stranded DNA, followed by passage and rejoining.</text>
        <dbReference type="EC" id="5.6.2.1"/>
    </reaction>
</comment>
<dbReference type="InterPro" id="IPR013497">
    <property type="entry name" value="Topo_IA_cen"/>
</dbReference>
<comment type="similarity">
    <text evidence="2">Belongs to the type IA topoisomerase family.</text>
</comment>
<dbReference type="GO" id="GO:0003677">
    <property type="term" value="F:DNA binding"/>
    <property type="evidence" value="ECO:0007669"/>
    <property type="project" value="UniProtKB-KW"/>
</dbReference>
<dbReference type="InterPro" id="IPR028612">
    <property type="entry name" value="Topoisom_1_IA"/>
</dbReference>
<dbReference type="EMBL" id="MK500408">
    <property type="protein sequence ID" value="QBK89173.1"/>
    <property type="molecule type" value="Genomic_DNA"/>
</dbReference>
<dbReference type="NCBIfam" id="TIGR01051">
    <property type="entry name" value="topA_bact"/>
    <property type="match status" value="1"/>
</dbReference>
<dbReference type="InterPro" id="IPR023405">
    <property type="entry name" value="Topo_IA_core_domain"/>
</dbReference>
<dbReference type="GO" id="GO:0046872">
    <property type="term" value="F:metal ion binding"/>
    <property type="evidence" value="ECO:0007669"/>
    <property type="project" value="UniProtKB-KW"/>
</dbReference>
<dbReference type="Pfam" id="PF01751">
    <property type="entry name" value="Toprim"/>
    <property type="match status" value="1"/>
</dbReference>
<dbReference type="InterPro" id="IPR023406">
    <property type="entry name" value="Topo_IA_AS"/>
</dbReference>
<dbReference type="GO" id="GO:0006265">
    <property type="term" value="P:DNA topological change"/>
    <property type="evidence" value="ECO:0007669"/>
    <property type="project" value="InterPro"/>
</dbReference>
<gene>
    <name evidence="11" type="ORF">LCMiAC02_02670</name>
</gene>
<dbReference type="InterPro" id="IPR003602">
    <property type="entry name" value="Topo_IA_DNA-bd_dom"/>
</dbReference>
<evidence type="ECO:0000313" key="11">
    <source>
        <dbReference type="EMBL" id="QBK89173.1"/>
    </source>
</evidence>
<evidence type="ECO:0000256" key="4">
    <source>
        <dbReference type="ARBA" id="ARBA00022723"/>
    </source>
</evidence>
<dbReference type="EC" id="5.6.2.1" evidence="3"/>
<dbReference type="Gene3D" id="2.70.20.10">
    <property type="entry name" value="Topoisomerase I, domain 3"/>
    <property type="match status" value="1"/>
</dbReference>
<keyword evidence="5" id="KW-0460">Magnesium</keyword>
<dbReference type="PRINTS" id="PR00417">
    <property type="entry name" value="PRTPISMRASEI"/>
</dbReference>
<dbReference type="SMART" id="SM00493">
    <property type="entry name" value="TOPRIM"/>
    <property type="match status" value="1"/>
</dbReference>
<dbReference type="SMART" id="SM00437">
    <property type="entry name" value="TOP1Ac"/>
    <property type="match status" value="1"/>
</dbReference>
<feature type="domain" description="Topo IA-type catalytic" evidence="10">
    <location>
        <begin position="131"/>
        <end position="599"/>
    </location>
</feature>
<dbReference type="SMART" id="SM00436">
    <property type="entry name" value="TOP1Bc"/>
    <property type="match status" value="1"/>
</dbReference>
<dbReference type="InterPro" id="IPR013824">
    <property type="entry name" value="Topo_IA_cen_sub1"/>
</dbReference>
<dbReference type="InterPro" id="IPR013826">
    <property type="entry name" value="Topo_IA_cen_sub3"/>
</dbReference>
<dbReference type="CDD" id="cd00186">
    <property type="entry name" value="TOP1Ac"/>
    <property type="match status" value="1"/>
</dbReference>
<evidence type="ECO:0000256" key="8">
    <source>
        <dbReference type="ARBA" id="ARBA00023235"/>
    </source>
</evidence>
<dbReference type="PROSITE" id="PS00396">
    <property type="entry name" value="TOPO_IA_1"/>
    <property type="match status" value="1"/>
</dbReference>
<dbReference type="InterPro" id="IPR005733">
    <property type="entry name" value="TopoI_bac-type"/>
</dbReference>
<dbReference type="PANTHER" id="PTHR42785">
    <property type="entry name" value="DNA TOPOISOMERASE, TYPE IA, CORE"/>
    <property type="match status" value="1"/>
</dbReference>
<evidence type="ECO:0000256" key="5">
    <source>
        <dbReference type="ARBA" id="ARBA00022842"/>
    </source>
</evidence>
<evidence type="ECO:0000256" key="2">
    <source>
        <dbReference type="ARBA" id="ARBA00009446"/>
    </source>
</evidence>
<protein>
    <recommendedName>
        <fullName evidence="3">DNA topoisomerase</fullName>
        <ecNumber evidence="3">5.6.2.1</ecNumber>
    </recommendedName>
</protein>
<name>A0A481Z0Y3_9VIRU</name>
<dbReference type="PROSITE" id="PS52039">
    <property type="entry name" value="TOPO_IA_2"/>
    <property type="match status" value="1"/>
</dbReference>
<evidence type="ECO:0000256" key="6">
    <source>
        <dbReference type="ARBA" id="ARBA00023029"/>
    </source>
</evidence>
<dbReference type="Gene3D" id="3.40.50.140">
    <property type="match status" value="1"/>
</dbReference>
<dbReference type="Pfam" id="PF01131">
    <property type="entry name" value="Topoisom_bac"/>
    <property type="match status" value="2"/>
</dbReference>
<keyword evidence="7" id="KW-0238">DNA-binding</keyword>
<dbReference type="InterPro" id="IPR003601">
    <property type="entry name" value="Topo_IA_2"/>
</dbReference>
<dbReference type="Gene3D" id="1.10.290.10">
    <property type="entry name" value="Topoisomerase I, domain 4"/>
    <property type="match status" value="1"/>
</dbReference>
<dbReference type="SUPFAM" id="SSF56712">
    <property type="entry name" value="Prokaryotic type I DNA topoisomerase"/>
    <property type="match status" value="1"/>
</dbReference>
<reference evidence="11" key="1">
    <citation type="journal article" date="2019" name="MBio">
        <title>Virus Genomes from Deep Sea Sediments Expand the Ocean Megavirome and Support Independent Origins of Viral Gigantism.</title>
        <authorList>
            <person name="Backstrom D."/>
            <person name="Yutin N."/>
            <person name="Jorgensen S.L."/>
            <person name="Dharamshi J."/>
            <person name="Homa F."/>
            <person name="Zaremba-Niedwiedzka K."/>
            <person name="Spang A."/>
            <person name="Wolf Y.I."/>
            <person name="Koonin E.V."/>
            <person name="Ettema T.J."/>
        </authorList>
    </citation>
    <scope>NUCLEOTIDE SEQUENCE</scope>
</reference>